<sequence length="57" mass="6233">MPNDYYTMLYTGEKTDELLQRVDEGEIIIPSSTAGSTKKFKLTVDDTGAVSATEVTT</sequence>
<organism evidence="1">
    <name type="scientific">Podoviridae sp. ctyDR6</name>
    <dbReference type="NCBI Taxonomy" id="2825288"/>
    <lineage>
        <taxon>Viruses</taxon>
        <taxon>Duplodnaviria</taxon>
        <taxon>Heunggongvirae</taxon>
        <taxon>Uroviricota</taxon>
        <taxon>Caudoviricetes</taxon>
    </lineage>
</organism>
<dbReference type="EMBL" id="BK015675">
    <property type="protein sequence ID" value="DAE19465.1"/>
    <property type="molecule type" value="Genomic_DNA"/>
</dbReference>
<name>A0A8S5QKY5_9CAUD</name>
<evidence type="ECO:0000313" key="1">
    <source>
        <dbReference type="EMBL" id="DAE19465.1"/>
    </source>
</evidence>
<accession>A0A8S5QKY5</accession>
<reference evidence="1" key="1">
    <citation type="journal article" date="2021" name="Proc. Natl. Acad. Sci. U.S.A.">
        <title>A Catalog of Tens of Thousands of Viruses from Human Metagenomes Reveals Hidden Associations with Chronic Diseases.</title>
        <authorList>
            <person name="Tisza M.J."/>
            <person name="Buck C.B."/>
        </authorList>
    </citation>
    <scope>NUCLEOTIDE SEQUENCE</scope>
    <source>
        <strain evidence="1">CtyDR6</strain>
    </source>
</reference>
<protein>
    <submittedName>
        <fullName evidence="1">Uncharacterized protein</fullName>
    </submittedName>
</protein>
<proteinExistence type="predicted"/>